<dbReference type="Gramene" id="AET3Gv21126000.4">
    <property type="protein sequence ID" value="AET3Gv21126000.4"/>
    <property type="gene ID" value="AET3Gv21126000"/>
</dbReference>
<dbReference type="EnsemblPlants" id="AET3Gv21126000.4">
    <property type="protein sequence ID" value="AET3Gv21126000.4"/>
    <property type="gene ID" value="AET3Gv21126000"/>
</dbReference>
<reference evidence="3" key="2">
    <citation type="journal article" date="2017" name="Nat. Plants">
        <title>The Aegilops tauschii genome reveals multiple impacts of transposons.</title>
        <authorList>
            <person name="Zhao G."/>
            <person name="Zou C."/>
            <person name="Li K."/>
            <person name="Wang K."/>
            <person name="Li T."/>
            <person name="Gao L."/>
            <person name="Zhang X."/>
            <person name="Wang H."/>
            <person name="Yang Z."/>
            <person name="Liu X."/>
            <person name="Jiang W."/>
            <person name="Mao L."/>
            <person name="Kong X."/>
            <person name="Jiao Y."/>
            <person name="Jia J."/>
        </authorList>
    </citation>
    <scope>NUCLEOTIDE SEQUENCE [LARGE SCALE GENOMIC DNA]</scope>
    <source>
        <strain evidence="3">cv. AL8/78</strain>
    </source>
</reference>
<reference evidence="3" key="1">
    <citation type="journal article" date="2014" name="Science">
        <title>Ancient hybridizations among the ancestral genomes of bread wheat.</title>
        <authorList>
            <consortium name="International Wheat Genome Sequencing Consortium,"/>
            <person name="Marcussen T."/>
            <person name="Sandve S.R."/>
            <person name="Heier L."/>
            <person name="Spannagl M."/>
            <person name="Pfeifer M."/>
            <person name="Jakobsen K.S."/>
            <person name="Wulff B.B."/>
            <person name="Steuernagel B."/>
            <person name="Mayer K.F."/>
            <person name="Olsen O.A."/>
        </authorList>
    </citation>
    <scope>NUCLEOTIDE SEQUENCE [LARGE SCALE GENOMIC DNA]</scope>
    <source>
        <strain evidence="3">cv. AL8/78</strain>
    </source>
</reference>
<sequence>MSYVDIILFFVLLLSSHWNNAFLSIYKVQPCGSGHDAKDTDGLGLHTMQVYLRSLRFAMLMLEVPKLLFS</sequence>
<dbReference type="Gramene" id="AET3Gv21126000.6">
    <property type="protein sequence ID" value="AET3Gv21126000.6"/>
    <property type="gene ID" value="AET3Gv21126000"/>
</dbReference>
<reference evidence="2" key="5">
    <citation type="journal article" date="2021" name="G3 (Bethesda)">
        <title>Aegilops tauschii genome assembly Aet v5.0 features greater sequence contiguity and improved annotation.</title>
        <authorList>
            <person name="Wang L."/>
            <person name="Zhu T."/>
            <person name="Rodriguez J.C."/>
            <person name="Deal K.R."/>
            <person name="Dubcovsky J."/>
            <person name="McGuire P.E."/>
            <person name="Lux T."/>
            <person name="Spannagl M."/>
            <person name="Mayer K.F.X."/>
            <person name="Baldrich P."/>
            <person name="Meyers B.C."/>
            <person name="Huo N."/>
            <person name="Gu Y.Q."/>
            <person name="Zhou H."/>
            <person name="Devos K.M."/>
            <person name="Bennetzen J.L."/>
            <person name="Unver T."/>
            <person name="Budak H."/>
            <person name="Gulick P.J."/>
            <person name="Galiba G."/>
            <person name="Kalapos B."/>
            <person name="Nelson D.R."/>
            <person name="Li P."/>
            <person name="You F.M."/>
            <person name="Luo M.C."/>
            <person name="Dvorak J."/>
        </authorList>
    </citation>
    <scope>NUCLEOTIDE SEQUENCE [LARGE SCALE GENOMIC DNA]</scope>
    <source>
        <strain evidence="2">cv. AL8/78</strain>
    </source>
</reference>
<evidence type="ECO:0000313" key="3">
    <source>
        <dbReference type="Proteomes" id="UP000015105"/>
    </source>
</evidence>
<evidence type="ECO:0000313" key="2">
    <source>
        <dbReference type="EnsemblPlants" id="AET3Gv21126000.4"/>
    </source>
</evidence>
<reference evidence="2" key="4">
    <citation type="submission" date="2019-03" db="UniProtKB">
        <authorList>
            <consortium name="EnsemblPlants"/>
        </authorList>
    </citation>
    <scope>IDENTIFICATION</scope>
</reference>
<proteinExistence type="predicted"/>
<dbReference type="Proteomes" id="UP000015105">
    <property type="component" value="Chromosome 3D"/>
</dbReference>
<evidence type="ECO:0000256" key="1">
    <source>
        <dbReference type="SAM" id="SignalP"/>
    </source>
</evidence>
<organism evidence="2 3">
    <name type="scientific">Aegilops tauschii subsp. strangulata</name>
    <name type="common">Goatgrass</name>
    <dbReference type="NCBI Taxonomy" id="200361"/>
    <lineage>
        <taxon>Eukaryota</taxon>
        <taxon>Viridiplantae</taxon>
        <taxon>Streptophyta</taxon>
        <taxon>Embryophyta</taxon>
        <taxon>Tracheophyta</taxon>
        <taxon>Spermatophyta</taxon>
        <taxon>Magnoliopsida</taxon>
        <taxon>Liliopsida</taxon>
        <taxon>Poales</taxon>
        <taxon>Poaceae</taxon>
        <taxon>BOP clade</taxon>
        <taxon>Pooideae</taxon>
        <taxon>Triticodae</taxon>
        <taxon>Triticeae</taxon>
        <taxon>Triticinae</taxon>
        <taxon>Aegilops</taxon>
    </lineage>
</organism>
<dbReference type="AlphaFoldDB" id="A0A453GN77"/>
<reference evidence="2" key="3">
    <citation type="journal article" date="2017" name="Nature">
        <title>Genome sequence of the progenitor of the wheat D genome Aegilops tauschii.</title>
        <authorList>
            <person name="Luo M.C."/>
            <person name="Gu Y.Q."/>
            <person name="Puiu D."/>
            <person name="Wang H."/>
            <person name="Twardziok S.O."/>
            <person name="Deal K.R."/>
            <person name="Huo N."/>
            <person name="Zhu T."/>
            <person name="Wang L."/>
            <person name="Wang Y."/>
            <person name="McGuire P.E."/>
            <person name="Liu S."/>
            <person name="Long H."/>
            <person name="Ramasamy R.K."/>
            <person name="Rodriguez J.C."/>
            <person name="Van S.L."/>
            <person name="Yuan L."/>
            <person name="Wang Z."/>
            <person name="Xia Z."/>
            <person name="Xiao L."/>
            <person name="Anderson O.D."/>
            <person name="Ouyang S."/>
            <person name="Liang Y."/>
            <person name="Zimin A.V."/>
            <person name="Pertea G."/>
            <person name="Qi P."/>
            <person name="Bennetzen J.L."/>
            <person name="Dai X."/>
            <person name="Dawson M.W."/>
            <person name="Muller H.G."/>
            <person name="Kugler K."/>
            <person name="Rivarola-Duarte L."/>
            <person name="Spannagl M."/>
            <person name="Mayer K.F.X."/>
            <person name="Lu F.H."/>
            <person name="Bevan M.W."/>
            <person name="Leroy P."/>
            <person name="Li P."/>
            <person name="You F.M."/>
            <person name="Sun Q."/>
            <person name="Liu Z."/>
            <person name="Lyons E."/>
            <person name="Wicker T."/>
            <person name="Salzberg S.L."/>
            <person name="Devos K.M."/>
            <person name="Dvorak J."/>
        </authorList>
    </citation>
    <scope>NUCLEOTIDE SEQUENCE [LARGE SCALE GENOMIC DNA]</scope>
    <source>
        <strain evidence="2">cv. AL8/78</strain>
    </source>
</reference>
<keyword evidence="3" id="KW-1185">Reference proteome</keyword>
<protein>
    <submittedName>
        <fullName evidence="2">Uncharacterized protein</fullName>
    </submittedName>
</protein>
<keyword evidence="1" id="KW-0732">Signal</keyword>
<feature type="signal peptide" evidence="1">
    <location>
        <begin position="1"/>
        <end position="21"/>
    </location>
</feature>
<feature type="chain" id="PRO_5042372400" evidence="1">
    <location>
        <begin position="22"/>
        <end position="70"/>
    </location>
</feature>
<accession>A0A453GN77</accession>
<dbReference type="EnsemblPlants" id="AET3Gv21126000.6">
    <property type="protein sequence ID" value="AET3Gv21126000.6"/>
    <property type="gene ID" value="AET3Gv21126000"/>
</dbReference>
<name>A0A453GN77_AEGTS</name>